<dbReference type="GO" id="GO:0016301">
    <property type="term" value="F:kinase activity"/>
    <property type="evidence" value="ECO:0007669"/>
    <property type="project" value="UniProtKB-KW"/>
</dbReference>
<dbReference type="InterPro" id="IPR036095">
    <property type="entry name" value="PTS_EIIB-like_sf"/>
</dbReference>
<accession>A0A4R0XJC1</accession>
<dbReference type="PROSITE" id="PS51100">
    <property type="entry name" value="PTS_EIIB_TYPE_3"/>
    <property type="match status" value="1"/>
</dbReference>
<organism evidence="9 10">
    <name type="scientific">Mycoplasma marinum</name>
    <dbReference type="NCBI Taxonomy" id="1937190"/>
    <lineage>
        <taxon>Bacteria</taxon>
        <taxon>Bacillati</taxon>
        <taxon>Mycoplasmatota</taxon>
        <taxon>Mollicutes</taxon>
        <taxon>Mycoplasmataceae</taxon>
        <taxon>Mycoplasma</taxon>
    </lineage>
</organism>
<evidence type="ECO:0000256" key="5">
    <source>
        <dbReference type="ARBA" id="ARBA00022683"/>
    </source>
</evidence>
<proteinExistence type="predicted"/>
<dbReference type="CDD" id="cd05564">
    <property type="entry name" value="PTS_IIB_chitobiose_lichenan"/>
    <property type="match status" value="1"/>
</dbReference>
<evidence type="ECO:0000256" key="2">
    <source>
        <dbReference type="ARBA" id="ARBA00022553"/>
    </source>
</evidence>
<dbReference type="Proteomes" id="UP000294192">
    <property type="component" value="Unassembled WGS sequence"/>
</dbReference>
<feature type="domain" description="PTS EIIB type-3" evidence="8">
    <location>
        <begin position="9"/>
        <end position="107"/>
    </location>
</feature>
<dbReference type="InterPro" id="IPR003501">
    <property type="entry name" value="PTS_EIIB_2/3"/>
</dbReference>
<dbReference type="OrthoDB" id="9808134at2"/>
<keyword evidence="6" id="KW-0418">Kinase</keyword>
<evidence type="ECO:0000256" key="4">
    <source>
        <dbReference type="ARBA" id="ARBA00022679"/>
    </source>
</evidence>
<evidence type="ECO:0000313" key="9">
    <source>
        <dbReference type="EMBL" id="TCG10713.1"/>
    </source>
</evidence>
<dbReference type="AlphaFoldDB" id="A0A4R0XJC1"/>
<evidence type="ECO:0000256" key="6">
    <source>
        <dbReference type="ARBA" id="ARBA00022777"/>
    </source>
</evidence>
<name>A0A4R0XJC1_9MOLU</name>
<dbReference type="PANTHER" id="PTHR34581:SF2">
    <property type="entry name" value="PTS SYSTEM N,N'-DIACETYLCHITOBIOSE-SPECIFIC EIIB COMPONENT"/>
    <property type="match status" value="1"/>
</dbReference>
<sequence>MYFIKKEIEMKILLACSAGMSTSLLEKSMQDYMDANNIEGTVRAMSSNEAKGVTEEWDIVMLGPQVRYMLAGFKEITEKPVIVIAPQYYALAKGEEVVNIALEELNK</sequence>
<protein>
    <submittedName>
        <fullName evidence="9">PTS sugar transporter subunit IIB</fullName>
    </submittedName>
</protein>
<keyword evidence="4" id="KW-0808">Transferase</keyword>
<evidence type="ECO:0000256" key="1">
    <source>
        <dbReference type="ARBA" id="ARBA00022448"/>
    </source>
</evidence>
<dbReference type="Pfam" id="PF02302">
    <property type="entry name" value="PTS_IIB"/>
    <property type="match status" value="1"/>
</dbReference>
<dbReference type="EMBL" id="PSZO01000024">
    <property type="protein sequence ID" value="TCG10713.1"/>
    <property type="molecule type" value="Genomic_DNA"/>
</dbReference>
<feature type="modified residue" description="Phosphocysteine; by EIIA" evidence="7">
    <location>
        <position position="16"/>
    </location>
</feature>
<keyword evidence="5" id="KW-0598">Phosphotransferase system</keyword>
<dbReference type="PANTHER" id="PTHR34581">
    <property type="entry name" value="PTS SYSTEM N,N'-DIACETYLCHITOBIOSE-SPECIFIC EIIB COMPONENT"/>
    <property type="match status" value="1"/>
</dbReference>
<reference evidence="9 10" key="1">
    <citation type="submission" date="2018-02" db="EMBL/GenBank/DDBJ databases">
        <title>Mycoplasma marinum and Mycoplasma todarodis sp. nov., moderately halophilic and psychrotolerant mycoplasmas isolated from cephalopods.</title>
        <authorList>
            <person name="Viver T."/>
        </authorList>
    </citation>
    <scope>NUCLEOTIDE SEQUENCE [LARGE SCALE GENOMIC DNA]</scope>
    <source>
        <strain evidence="9 10">PE</strain>
    </source>
</reference>
<dbReference type="GO" id="GO:0008982">
    <property type="term" value="F:protein-N(PI)-phosphohistidine-sugar phosphotransferase activity"/>
    <property type="evidence" value="ECO:0007669"/>
    <property type="project" value="InterPro"/>
</dbReference>
<dbReference type="SUPFAM" id="SSF52794">
    <property type="entry name" value="PTS system IIB component-like"/>
    <property type="match status" value="1"/>
</dbReference>
<keyword evidence="3 9" id="KW-0762">Sugar transport</keyword>
<dbReference type="InterPro" id="IPR013012">
    <property type="entry name" value="PTS_EIIB_3"/>
</dbReference>
<comment type="caution">
    <text evidence="9">The sequence shown here is derived from an EMBL/GenBank/DDBJ whole genome shotgun (WGS) entry which is preliminary data.</text>
</comment>
<evidence type="ECO:0000256" key="7">
    <source>
        <dbReference type="PROSITE-ProRule" id="PRU00423"/>
    </source>
</evidence>
<keyword evidence="2" id="KW-0597">Phosphoprotein</keyword>
<keyword evidence="1" id="KW-0813">Transport</keyword>
<evidence type="ECO:0000313" key="10">
    <source>
        <dbReference type="Proteomes" id="UP000294192"/>
    </source>
</evidence>
<evidence type="ECO:0000259" key="8">
    <source>
        <dbReference type="PROSITE" id="PS51100"/>
    </source>
</evidence>
<gene>
    <name evidence="9" type="ORF">C4B24_04170</name>
</gene>
<dbReference type="GO" id="GO:0009401">
    <property type="term" value="P:phosphoenolpyruvate-dependent sugar phosphotransferase system"/>
    <property type="evidence" value="ECO:0007669"/>
    <property type="project" value="UniProtKB-KW"/>
</dbReference>
<evidence type="ECO:0000256" key="3">
    <source>
        <dbReference type="ARBA" id="ARBA00022597"/>
    </source>
</evidence>
<keyword evidence="10" id="KW-1185">Reference proteome</keyword>
<dbReference type="Gene3D" id="3.40.50.2300">
    <property type="match status" value="1"/>
</dbReference>
<dbReference type="InterPro" id="IPR051819">
    <property type="entry name" value="PTS_sugar-specific_EIIB"/>
</dbReference>